<dbReference type="Gene3D" id="1.10.10.10">
    <property type="entry name" value="Winged helix-like DNA-binding domain superfamily/Winged helix DNA-binding domain"/>
    <property type="match status" value="1"/>
</dbReference>
<dbReference type="CDD" id="cd06170">
    <property type="entry name" value="LuxR_C_like"/>
    <property type="match status" value="1"/>
</dbReference>
<protein>
    <recommendedName>
        <fullName evidence="4">HTH luxR-type domain-containing protein</fullName>
    </recommendedName>
</protein>
<dbReference type="SUPFAM" id="SSF46894">
    <property type="entry name" value="C-terminal effector domain of the bipartite response regulators"/>
    <property type="match status" value="1"/>
</dbReference>
<dbReference type="PANTHER" id="PTHR44688">
    <property type="entry name" value="DNA-BINDING TRANSCRIPTIONAL ACTIVATOR DEVR_DOSR"/>
    <property type="match status" value="1"/>
</dbReference>
<dbReference type="InterPro" id="IPR016032">
    <property type="entry name" value="Sig_transdc_resp-reg_C-effctor"/>
</dbReference>
<dbReference type="AlphaFoldDB" id="A0A845M7A4"/>
<sequence>MAREVSRLGDCTCMGWATPSAKPTLEISSFSPSVVVSDPTQTSQSPGALREAHLAMFGDHDSVAYLPSDASATARACLEADFSGVISRGEELSVVIQALESIVAGGVYIDGVFGQAGVAFFSHARDIGADDGLSDREREILLQVARGRTAKEIARMLSISPKTVETYRYRAMNKLGLSGRGAVYDYAEGQAWLA</sequence>
<dbReference type="InterPro" id="IPR000792">
    <property type="entry name" value="Tscrpt_reg_LuxR_C"/>
</dbReference>
<dbReference type="Pfam" id="PF00196">
    <property type="entry name" value="GerE"/>
    <property type="match status" value="1"/>
</dbReference>
<comment type="caution">
    <text evidence="5">The sequence shown here is derived from an EMBL/GenBank/DDBJ whole genome shotgun (WGS) entry which is preliminary data.</text>
</comment>
<reference evidence="5 6" key="1">
    <citation type="submission" date="2019-12" db="EMBL/GenBank/DDBJ databases">
        <title>Maritimibacter sp. nov. sp. isolated from sea sand.</title>
        <authorList>
            <person name="Kim J."/>
            <person name="Jeong S.E."/>
            <person name="Jung H.S."/>
            <person name="Jeon C.O."/>
        </authorList>
    </citation>
    <scope>NUCLEOTIDE SEQUENCE [LARGE SCALE GENOMIC DNA]</scope>
    <source>
        <strain evidence="5 6">DP07</strain>
    </source>
</reference>
<keyword evidence="3" id="KW-0804">Transcription</keyword>
<accession>A0A845M7A4</accession>
<name>A0A845M7A4_9RHOB</name>
<evidence type="ECO:0000313" key="5">
    <source>
        <dbReference type="EMBL" id="MZR14498.1"/>
    </source>
</evidence>
<dbReference type="GO" id="GO:0003677">
    <property type="term" value="F:DNA binding"/>
    <property type="evidence" value="ECO:0007669"/>
    <property type="project" value="UniProtKB-KW"/>
</dbReference>
<dbReference type="PROSITE" id="PS00622">
    <property type="entry name" value="HTH_LUXR_1"/>
    <property type="match status" value="1"/>
</dbReference>
<evidence type="ECO:0000256" key="3">
    <source>
        <dbReference type="ARBA" id="ARBA00023163"/>
    </source>
</evidence>
<dbReference type="GO" id="GO:0006355">
    <property type="term" value="P:regulation of DNA-templated transcription"/>
    <property type="evidence" value="ECO:0007669"/>
    <property type="project" value="InterPro"/>
</dbReference>
<keyword evidence="2" id="KW-0238">DNA-binding</keyword>
<evidence type="ECO:0000259" key="4">
    <source>
        <dbReference type="PROSITE" id="PS50043"/>
    </source>
</evidence>
<feature type="domain" description="HTH luxR-type" evidence="4">
    <location>
        <begin position="126"/>
        <end position="191"/>
    </location>
</feature>
<keyword evidence="6" id="KW-1185">Reference proteome</keyword>
<dbReference type="RefSeq" id="WP_161352614.1">
    <property type="nucleotide sequence ID" value="NZ_WTUX01000019.1"/>
</dbReference>
<dbReference type="SMART" id="SM00421">
    <property type="entry name" value="HTH_LUXR"/>
    <property type="match status" value="1"/>
</dbReference>
<evidence type="ECO:0000256" key="1">
    <source>
        <dbReference type="ARBA" id="ARBA00023015"/>
    </source>
</evidence>
<dbReference type="EMBL" id="WTUX01000019">
    <property type="protein sequence ID" value="MZR14498.1"/>
    <property type="molecule type" value="Genomic_DNA"/>
</dbReference>
<dbReference type="PRINTS" id="PR00038">
    <property type="entry name" value="HTHLUXR"/>
</dbReference>
<evidence type="ECO:0000256" key="2">
    <source>
        <dbReference type="ARBA" id="ARBA00023125"/>
    </source>
</evidence>
<gene>
    <name evidence="5" type="ORF">GQE99_15875</name>
</gene>
<dbReference type="Proteomes" id="UP000467322">
    <property type="component" value="Unassembled WGS sequence"/>
</dbReference>
<dbReference type="PROSITE" id="PS50043">
    <property type="entry name" value="HTH_LUXR_2"/>
    <property type="match status" value="1"/>
</dbReference>
<dbReference type="InterPro" id="IPR036388">
    <property type="entry name" value="WH-like_DNA-bd_sf"/>
</dbReference>
<organism evidence="5 6">
    <name type="scientific">Maritimibacter harenae</name>
    <dbReference type="NCBI Taxonomy" id="2606218"/>
    <lineage>
        <taxon>Bacteria</taxon>
        <taxon>Pseudomonadati</taxon>
        <taxon>Pseudomonadota</taxon>
        <taxon>Alphaproteobacteria</taxon>
        <taxon>Rhodobacterales</taxon>
        <taxon>Roseobacteraceae</taxon>
        <taxon>Maritimibacter</taxon>
    </lineage>
</organism>
<evidence type="ECO:0000313" key="6">
    <source>
        <dbReference type="Proteomes" id="UP000467322"/>
    </source>
</evidence>
<proteinExistence type="predicted"/>
<dbReference type="PANTHER" id="PTHR44688:SF16">
    <property type="entry name" value="DNA-BINDING TRANSCRIPTIONAL ACTIVATOR DEVR_DOSR"/>
    <property type="match status" value="1"/>
</dbReference>
<keyword evidence="1" id="KW-0805">Transcription regulation</keyword>